<dbReference type="OrthoDB" id="3800814at2759"/>
<organism evidence="2 3">
    <name type="scientific">Lophiostoma macrostomum CBS 122681</name>
    <dbReference type="NCBI Taxonomy" id="1314788"/>
    <lineage>
        <taxon>Eukaryota</taxon>
        <taxon>Fungi</taxon>
        <taxon>Dikarya</taxon>
        <taxon>Ascomycota</taxon>
        <taxon>Pezizomycotina</taxon>
        <taxon>Dothideomycetes</taxon>
        <taxon>Pleosporomycetidae</taxon>
        <taxon>Pleosporales</taxon>
        <taxon>Lophiostomataceae</taxon>
        <taxon>Lophiostoma</taxon>
    </lineage>
</organism>
<protein>
    <submittedName>
        <fullName evidence="2">Uncharacterized protein</fullName>
    </submittedName>
</protein>
<feature type="compositionally biased region" description="Basic and acidic residues" evidence="1">
    <location>
        <begin position="564"/>
        <end position="580"/>
    </location>
</feature>
<feature type="compositionally biased region" description="Low complexity" evidence="1">
    <location>
        <begin position="476"/>
        <end position="511"/>
    </location>
</feature>
<sequence length="687" mass="75287">MPLPGTKWYTRPAQVPDLEYRQTFSSYQNDDKPANNAAEAAPSTTPSTFDLRALIAEAEQGDSPSPDLKPTYPNPQSPDSKPYNPDSPSLHPKPTEEYDPTAPLLPSLSSRIQASHALRAARASGPKFEHNPHYLSHCISGAPYTQTSCKKCTRTRRCKAHREVFQSMTSVSLCAHVRMNLYWAVNDPVNAKSSWKLVIRDYTVDDKALEEEHGDCIPYRPGERTQVLAERLVEDMQKERLRGNVRRARDEVCGLLGAWERAVGVKREREEKKRREDERRRREEQIAIDKVAKEAGVQSLEDTLRALAGLVEIGKAGIKRTIEEVEEGEIVDEVSKKVKVEVVVDETVSGLEHSSSTRRPDSHEETEEGEVIDTIETVVVEEVIKASIEQEASATHLMTSSPTPSPDSPDSLFGEELSYMEDGEVVEDVSEPQIREPILETTEQLAPTPTRTSSVASSSEPASATEVHEVSEEDTPTPATIVITPPASPSSPSSSSSSSASERNNSEASANTLFGGSPSPRPAPFSPNSSASASTSASAKGTKHVHFDPDIEVQVVSAGVASPRSEESGYESEDRERDYSDVQGQPKTRRSTSLGKGMRAMLEGLEQGSFIDDGSELGEGRRYEPGDGSEDEDGYEVVDQDEDEDEEEEEEDGKQGAGEDYSGFGPFGAFGEVLEDQVDWEDGDIAW</sequence>
<keyword evidence="3" id="KW-1185">Reference proteome</keyword>
<feature type="compositionally biased region" description="Low complexity" evidence="1">
    <location>
        <begin position="526"/>
        <end position="539"/>
    </location>
</feature>
<feature type="compositionally biased region" description="Polar residues" evidence="1">
    <location>
        <begin position="582"/>
        <end position="594"/>
    </location>
</feature>
<dbReference type="EMBL" id="MU004359">
    <property type="protein sequence ID" value="KAF2654762.1"/>
    <property type="molecule type" value="Genomic_DNA"/>
</dbReference>
<feature type="region of interest" description="Disordered" evidence="1">
    <location>
        <begin position="349"/>
        <end position="374"/>
    </location>
</feature>
<feature type="compositionally biased region" description="Acidic residues" evidence="1">
    <location>
        <begin position="418"/>
        <end position="430"/>
    </location>
</feature>
<accession>A0A6A6T517</accession>
<name>A0A6A6T517_9PLEO</name>
<feature type="compositionally biased region" description="Low complexity" evidence="1">
    <location>
        <begin position="34"/>
        <end position="48"/>
    </location>
</feature>
<evidence type="ECO:0000313" key="3">
    <source>
        <dbReference type="Proteomes" id="UP000799324"/>
    </source>
</evidence>
<proteinExistence type="predicted"/>
<evidence type="ECO:0000313" key="2">
    <source>
        <dbReference type="EMBL" id="KAF2654762.1"/>
    </source>
</evidence>
<gene>
    <name evidence="2" type="ORF">K491DRAFT_758745</name>
</gene>
<dbReference type="Proteomes" id="UP000799324">
    <property type="component" value="Unassembled WGS sequence"/>
</dbReference>
<feature type="region of interest" description="Disordered" evidence="1">
    <location>
        <begin position="394"/>
        <end position="669"/>
    </location>
</feature>
<evidence type="ECO:0000256" key="1">
    <source>
        <dbReference type="SAM" id="MobiDB-lite"/>
    </source>
</evidence>
<feature type="compositionally biased region" description="Acidic residues" evidence="1">
    <location>
        <begin position="627"/>
        <end position="652"/>
    </location>
</feature>
<feature type="region of interest" description="Disordered" evidence="1">
    <location>
        <begin position="23"/>
        <end position="105"/>
    </location>
</feature>
<dbReference type="AlphaFoldDB" id="A0A6A6T517"/>
<reference evidence="2" key="1">
    <citation type="journal article" date="2020" name="Stud. Mycol.">
        <title>101 Dothideomycetes genomes: a test case for predicting lifestyles and emergence of pathogens.</title>
        <authorList>
            <person name="Haridas S."/>
            <person name="Albert R."/>
            <person name="Binder M."/>
            <person name="Bloem J."/>
            <person name="Labutti K."/>
            <person name="Salamov A."/>
            <person name="Andreopoulos B."/>
            <person name="Baker S."/>
            <person name="Barry K."/>
            <person name="Bills G."/>
            <person name="Bluhm B."/>
            <person name="Cannon C."/>
            <person name="Castanera R."/>
            <person name="Culley D."/>
            <person name="Daum C."/>
            <person name="Ezra D."/>
            <person name="Gonzalez J."/>
            <person name="Henrissat B."/>
            <person name="Kuo A."/>
            <person name="Liang C."/>
            <person name="Lipzen A."/>
            <person name="Lutzoni F."/>
            <person name="Magnuson J."/>
            <person name="Mondo S."/>
            <person name="Nolan M."/>
            <person name="Ohm R."/>
            <person name="Pangilinan J."/>
            <person name="Park H.-J."/>
            <person name="Ramirez L."/>
            <person name="Alfaro M."/>
            <person name="Sun H."/>
            <person name="Tritt A."/>
            <person name="Yoshinaga Y."/>
            <person name="Zwiers L.-H."/>
            <person name="Turgeon B."/>
            <person name="Goodwin S."/>
            <person name="Spatafora J."/>
            <person name="Crous P."/>
            <person name="Grigoriev I."/>
        </authorList>
    </citation>
    <scope>NUCLEOTIDE SEQUENCE</scope>
    <source>
        <strain evidence="2">CBS 122681</strain>
    </source>
</reference>
<feature type="compositionally biased region" description="Acidic residues" evidence="1">
    <location>
        <begin position="364"/>
        <end position="373"/>
    </location>
</feature>
<feature type="compositionally biased region" description="Low complexity" evidence="1">
    <location>
        <begin position="446"/>
        <end position="465"/>
    </location>
</feature>